<protein>
    <submittedName>
        <fullName evidence="1">Uncharacterized protein</fullName>
    </submittedName>
</protein>
<dbReference type="EMBL" id="MN740694">
    <property type="protein sequence ID" value="QHU07962.1"/>
    <property type="molecule type" value="Genomic_DNA"/>
</dbReference>
<organism evidence="1">
    <name type="scientific">viral metagenome</name>
    <dbReference type="NCBI Taxonomy" id="1070528"/>
    <lineage>
        <taxon>unclassified sequences</taxon>
        <taxon>metagenomes</taxon>
        <taxon>organismal metagenomes</taxon>
    </lineage>
</organism>
<accession>A0A6C0JQB3</accession>
<evidence type="ECO:0000313" key="1">
    <source>
        <dbReference type="EMBL" id="QHU07962.1"/>
    </source>
</evidence>
<sequence length="135" mass="15766">MKNMFKNRKILRKMNELKNQTEITLIKGIKALNHVRDENDKKIEEIEKANDDIFEKLTSLWLAQANLAIAAKQQVFAVYEFDDVTHPNVLAGVFLTREEAQKRVNHINNSTCIVNEPANETHLNYLVETFMEMEY</sequence>
<proteinExistence type="predicted"/>
<reference evidence="1" key="1">
    <citation type="journal article" date="2020" name="Nature">
        <title>Giant virus diversity and host interactions through global metagenomics.</title>
        <authorList>
            <person name="Schulz F."/>
            <person name="Roux S."/>
            <person name="Paez-Espino D."/>
            <person name="Jungbluth S."/>
            <person name="Walsh D.A."/>
            <person name="Denef V.J."/>
            <person name="McMahon K.D."/>
            <person name="Konstantinidis K.T."/>
            <person name="Eloe-Fadrosh E.A."/>
            <person name="Kyrpides N.C."/>
            <person name="Woyke T."/>
        </authorList>
    </citation>
    <scope>NUCLEOTIDE SEQUENCE</scope>
    <source>
        <strain evidence="1">GVMAG-S-1062768-28</strain>
    </source>
</reference>
<dbReference type="AlphaFoldDB" id="A0A6C0JQB3"/>
<name>A0A6C0JQB3_9ZZZZ</name>